<dbReference type="InterPro" id="IPR027417">
    <property type="entry name" value="P-loop_NTPase"/>
</dbReference>
<proteinExistence type="predicted"/>
<evidence type="ECO:0000313" key="4">
    <source>
        <dbReference type="EMBL" id="CRG86832.1"/>
    </source>
</evidence>
<dbReference type="Pfam" id="PF00350">
    <property type="entry name" value="Dynamin_N"/>
    <property type="match status" value="1"/>
</dbReference>
<reference evidence="4 5" key="1">
    <citation type="submission" date="2015-04" db="EMBL/GenBank/DDBJ databases">
        <authorList>
            <person name="Syromyatnikov M.Y."/>
            <person name="Popov V.N."/>
        </authorList>
    </citation>
    <scope>NUCLEOTIDE SEQUENCE [LARGE SCALE GENOMIC DNA]</scope>
    <source>
        <strain evidence="4">WF-38-12</strain>
    </source>
</reference>
<dbReference type="SUPFAM" id="SSF52540">
    <property type="entry name" value="P-loop containing nucleoside triphosphate hydrolases"/>
    <property type="match status" value="1"/>
</dbReference>
<evidence type="ECO:0000256" key="1">
    <source>
        <dbReference type="SAM" id="MobiDB-lite"/>
    </source>
</evidence>
<dbReference type="InterPro" id="IPR045063">
    <property type="entry name" value="Dynamin_N"/>
</dbReference>
<evidence type="ECO:0000259" key="2">
    <source>
        <dbReference type="Pfam" id="PF00350"/>
    </source>
</evidence>
<dbReference type="PANTHER" id="PTHR36681">
    <property type="entry name" value="NUCLEAR GTPASE, GERMINAL CENTER-ASSOCIATED, TANDEM DUPLICATE 3"/>
    <property type="match status" value="1"/>
</dbReference>
<feature type="domain" description="DUF7605" evidence="3">
    <location>
        <begin position="490"/>
        <end position="670"/>
    </location>
</feature>
<keyword evidence="5" id="KW-1185">Reference proteome</keyword>
<protein>
    <submittedName>
        <fullName evidence="4">Uncharacterized protein</fullName>
    </submittedName>
</protein>
<sequence length="756" mass="85438">MLPTRPRRQHDQPPPTSLIDSEAQEVHLQEMTDGIASLLSPPRPGHRARAASDVSAYSDISDSQATSTTPYEVGKEEAPESPFFTPIVQNAIQQGLQISTDIAAAIEQFAQSPDSGSNLRKLLADARSLSKLHVSVTRTIAVLGDSGEGKSSLINSLLHYPGIAKTSDLGWACTSVATEYRQQKIGQIAPIAIEAEYLSQEEIKEQVRELVLSYRQLHLPSMNEDEVTAEQYTRIQRESEKAWSALQAAFGDHPELNQGFLTDESDDALERVTSTLVEWTKDIAWPQGGDDGIWTSTAENAEECCDKTSVFMQDRLWPFMKIIRVYLDAVLLKTGIILTDLPGLQDANLARVQATQTYLMKSDYVLIASKISRAGTNKSLKDSVNNIISKHMPLEDDYATPIRLVIVCTNTDEIDEIAARREFCGPRKIIDLLEMDHLDRDINKAKEAENRPLKKMLKLRRKQLLIDARNQHVSEILQMEYASKIKDEKRREYWEKAAEEKGLKWFKWSWTQYNAWCWSDGNNYTPSLGLVNWNSELILKMRMELAYQWDQFEDDIPPVFERLFDGVWEGLKDLKKYVKDGSDAGNFDPSLVASIDFRLQDIQYKCSLIQKDVQLGIQFIRIQAAEANASSYIVKEMIPTYRAAARIYGHLRAEQQRDTVQAKISGGTLFGCIAHKISSDVMETIEKSFQDLLDIVKVSFNDIKNDFVMAARGEIETVPTVDEHAEAETLFKKKLADKVTTLKLKHELIMASISSY</sequence>
<feature type="compositionally biased region" description="Polar residues" evidence="1">
    <location>
        <begin position="58"/>
        <end position="70"/>
    </location>
</feature>
<dbReference type="PANTHER" id="PTHR36681:SF3">
    <property type="entry name" value="NUCLEAR GTPASE, GERMINAL CENTER-ASSOCIATED, TANDEM DUPLICATE 3"/>
    <property type="match status" value="1"/>
</dbReference>
<dbReference type="Pfam" id="PF24564">
    <property type="entry name" value="DUF7605"/>
    <property type="match status" value="1"/>
</dbReference>
<dbReference type="OMA" id="HNMTPLP"/>
<accession>A0A0U1LUQ3</accession>
<feature type="region of interest" description="Disordered" evidence="1">
    <location>
        <begin position="36"/>
        <end position="77"/>
    </location>
</feature>
<dbReference type="STRING" id="28573.A0A0U1LUQ3"/>
<evidence type="ECO:0000313" key="5">
    <source>
        <dbReference type="Proteomes" id="UP000054383"/>
    </source>
</evidence>
<dbReference type="Proteomes" id="UP000054383">
    <property type="component" value="Unassembled WGS sequence"/>
</dbReference>
<organism evidence="4 5">
    <name type="scientific">Talaromyces islandicus</name>
    <name type="common">Penicillium islandicum</name>
    <dbReference type="NCBI Taxonomy" id="28573"/>
    <lineage>
        <taxon>Eukaryota</taxon>
        <taxon>Fungi</taxon>
        <taxon>Dikarya</taxon>
        <taxon>Ascomycota</taxon>
        <taxon>Pezizomycotina</taxon>
        <taxon>Eurotiomycetes</taxon>
        <taxon>Eurotiomycetidae</taxon>
        <taxon>Eurotiales</taxon>
        <taxon>Trichocomaceae</taxon>
        <taxon>Talaromyces</taxon>
        <taxon>Talaromyces sect. Islandici</taxon>
    </lineage>
</organism>
<dbReference type="OrthoDB" id="4222934at2759"/>
<dbReference type="AlphaFoldDB" id="A0A0U1LUQ3"/>
<dbReference type="EMBL" id="CVMT01000003">
    <property type="protein sequence ID" value="CRG86832.1"/>
    <property type="molecule type" value="Genomic_DNA"/>
</dbReference>
<gene>
    <name evidence="4" type="ORF">PISL3812_03844</name>
</gene>
<dbReference type="InterPro" id="IPR056024">
    <property type="entry name" value="DUF7605"/>
</dbReference>
<evidence type="ECO:0000259" key="3">
    <source>
        <dbReference type="Pfam" id="PF24564"/>
    </source>
</evidence>
<dbReference type="Gene3D" id="3.40.50.300">
    <property type="entry name" value="P-loop containing nucleotide triphosphate hydrolases"/>
    <property type="match status" value="1"/>
</dbReference>
<feature type="domain" description="Dynamin N-terminal" evidence="2">
    <location>
        <begin position="140"/>
        <end position="381"/>
    </location>
</feature>
<name>A0A0U1LUQ3_TALIS</name>